<dbReference type="Pfam" id="PF00415">
    <property type="entry name" value="RCC1"/>
    <property type="match status" value="3"/>
</dbReference>
<dbReference type="SUPFAM" id="SSF56672">
    <property type="entry name" value="DNA/RNA polymerases"/>
    <property type="match status" value="1"/>
</dbReference>
<dbReference type="RefSeq" id="XP_005755447.1">
    <property type="nucleotide sequence ID" value="XM_005755390.1"/>
</dbReference>
<dbReference type="SUPFAM" id="SSF47823">
    <property type="entry name" value="lambda integrase-like, N-terminal domain"/>
    <property type="match status" value="1"/>
</dbReference>
<dbReference type="Gene3D" id="2.130.10.30">
    <property type="entry name" value="Regulator of chromosome condensation 1/beta-lactamase-inhibitor protein II"/>
    <property type="match status" value="1"/>
</dbReference>
<dbReference type="InterPro" id="IPR009091">
    <property type="entry name" value="RCC1/BLIP-II"/>
</dbReference>
<dbReference type="PANTHER" id="PTHR22870">
    <property type="entry name" value="REGULATOR OF CHROMOSOME CONDENSATION"/>
    <property type="match status" value="1"/>
</dbReference>
<dbReference type="PANTHER" id="PTHR22870:SF446">
    <property type="entry name" value="REGULATOR OF CHROMOSOME CONDENSATION DOMAIN-CONTAINING PROTEIN"/>
    <property type="match status" value="1"/>
</dbReference>
<feature type="repeat" description="RCC1" evidence="2">
    <location>
        <begin position="501"/>
        <end position="553"/>
    </location>
</feature>
<proteinExistence type="predicted"/>
<dbReference type="Proteomes" id="UP000695023">
    <property type="component" value="Unplaced"/>
</dbReference>
<accession>A0A9Y3VWH5</accession>
<dbReference type="InterPro" id="IPR043502">
    <property type="entry name" value="DNA/RNA_pol_sf"/>
</dbReference>
<keyword evidence="1" id="KW-0677">Repeat</keyword>
<dbReference type="InterPro" id="IPR000408">
    <property type="entry name" value="Reg_chr_condens"/>
</dbReference>
<evidence type="ECO:0000256" key="2">
    <source>
        <dbReference type="PROSITE-ProRule" id="PRU00235"/>
    </source>
</evidence>
<dbReference type="PROSITE" id="PS50012">
    <property type="entry name" value="RCC1_3"/>
    <property type="match status" value="3"/>
</dbReference>
<protein>
    <submittedName>
        <fullName evidence="4">Probable E3 ubiquitin-protein ligase HERC1</fullName>
    </submittedName>
</protein>
<organism evidence="3 4">
    <name type="scientific">Pundamilia nyererei</name>
    <dbReference type="NCBI Taxonomy" id="303518"/>
    <lineage>
        <taxon>Eukaryota</taxon>
        <taxon>Metazoa</taxon>
        <taxon>Chordata</taxon>
        <taxon>Craniata</taxon>
        <taxon>Vertebrata</taxon>
        <taxon>Euteleostomi</taxon>
        <taxon>Actinopterygii</taxon>
        <taxon>Neopterygii</taxon>
        <taxon>Teleostei</taxon>
        <taxon>Neoteleostei</taxon>
        <taxon>Acanthomorphata</taxon>
        <taxon>Ovalentaria</taxon>
        <taxon>Cichlomorphae</taxon>
        <taxon>Cichliformes</taxon>
        <taxon>Cichlidae</taxon>
        <taxon>African cichlids</taxon>
        <taxon>Pseudocrenilabrinae</taxon>
        <taxon>Haplochromini</taxon>
        <taxon>Pundamilia</taxon>
    </lineage>
</organism>
<name>A0A9Y3VWH5_9CICH</name>
<dbReference type="PROSITE" id="PS00626">
    <property type="entry name" value="RCC1_2"/>
    <property type="match status" value="1"/>
</dbReference>
<keyword evidence="3" id="KW-1185">Reference proteome</keyword>
<evidence type="ECO:0000313" key="4">
    <source>
        <dbReference type="RefSeq" id="XP_005755447.1"/>
    </source>
</evidence>
<sequence length="833" mass="91747">MRGFQRWVGSRGLDPHRDGHRRVRVSADCSLALREWKRPGFLSQGVAMGAVSARKVISTDASLSGWGATHEGRTVNGEWGPHMRSAHINCLELLAVHLSLKHFLPWLRGHHVLVRSDNSTVVAYINRQGGLGSRKLYTLAHRLIVWSSVHLLSLRAAHVPGVLNLGADLLSRGNPLYGDWKLHPEVVKQIWLRFGQATVDVYASRENAQCPLFYSLHDQRAPLGVDALAHEWPRTLLYAFPPVALISPTLARVRERSHYMILIAPHWPGKHWLAEIFQQLCGPPWPLPLRRDLLSQAQGEIFRPHPERLALWAWPALINRGKAFSTIKVYLAAISACHIGFEGKTVGQHPLICRFMKGARRHGDSNSRNIPTLVKDISNVGEVSCGSSHTIALSKDGRTVWSFGGGDNGKLGHGDTNRVYKPKVVEALQGMFIRKVCAGSQSSLALTSTGQVYAWGCGACLGCGSSEATALRPKLIEELATTRVVDISIGDSHCLALSHDNEVYAWGNNSMGQCGQGNSTGPITKPKKVIGLDGVAIQQISAGTSHSLAWTALPRDRQVVAWHRPYCVDLEESTFSHLRSFLERYCEGINSEVPPLPFPSSREHHNFLKLCLRLLSNHLALALAGGVATSILGRQARPLRNLLFRLMDSSVPDEIQEAVIETLSVGATMLLPPLRERMELLHSLLPQGPDRWESLSKGQRMQLDIILTSLQDHTHVASLLGYSSPADGPEVLSSGPAFTALPEPAYGTTTGHPDTHLAEILMKTLLRNLGFYTDQAFGELEKNSDKLQQGTSSSDSSQPAHLHQLLCSLQKQLLAYCHINSLTEVRLRSSFLQ</sequence>
<feature type="repeat" description="RCC1" evidence="2">
    <location>
        <begin position="398"/>
        <end position="449"/>
    </location>
</feature>
<dbReference type="InterPro" id="IPR051210">
    <property type="entry name" value="Ub_ligase/GEF_domain"/>
</dbReference>
<feature type="repeat" description="RCC1" evidence="2">
    <location>
        <begin position="450"/>
        <end position="500"/>
    </location>
</feature>
<evidence type="ECO:0000256" key="1">
    <source>
        <dbReference type="ARBA" id="ARBA00022737"/>
    </source>
</evidence>
<dbReference type="GeneID" id="102195598"/>
<gene>
    <name evidence="4" type="primary">LOC102195598</name>
</gene>
<dbReference type="AlphaFoldDB" id="A0A9Y3VWH5"/>
<dbReference type="CDD" id="cd09275">
    <property type="entry name" value="RNase_HI_RT_DIRS1"/>
    <property type="match status" value="1"/>
</dbReference>
<reference evidence="4" key="1">
    <citation type="submission" date="2025-08" db="UniProtKB">
        <authorList>
            <consortium name="RefSeq"/>
        </authorList>
    </citation>
    <scope>IDENTIFICATION</scope>
</reference>
<evidence type="ECO:0000313" key="3">
    <source>
        <dbReference type="Proteomes" id="UP000695023"/>
    </source>
</evidence>
<dbReference type="SUPFAM" id="SSF50985">
    <property type="entry name" value="RCC1/BLIP-II"/>
    <property type="match status" value="1"/>
</dbReference>